<evidence type="ECO:0000256" key="1">
    <source>
        <dbReference type="ARBA" id="ARBA00004141"/>
    </source>
</evidence>
<feature type="transmembrane region" description="Helical" evidence="10">
    <location>
        <begin position="226"/>
        <end position="245"/>
    </location>
</feature>
<keyword evidence="5" id="KW-0630">Potassium</keyword>
<dbReference type="InterPro" id="IPR053952">
    <property type="entry name" value="K_trans_C"/>
</dbReference>
<evidence type="ECO:0000256" key="9">
    <source>
        <dbReference type="SAM" id="MobiDB-lite"/>
    </source>
</evidence>
<dbReference type="Pfam" id="PF22776">
    <property type="entry name" value="K_trans_C"/>
    <property type="match status" value="1"/>
</dbReference>
<feature type="transmembrane region" description="Helical" evidence="10">
    <location>
        <begin position="426"/>
        <end position="449"/>
    </location>
</feature>
<keyword evidence="7" id="KW-0406">Ion transport</keyword>
<evidence type="ECO:0000259" key="12">
    <source>
        <dbReference type="Pfam" id="PF22776"/>
    </source>
</evidence>
<protein>
    <submittedName>
        <fullName evidence="13">Potassium transporter</fullName>
    </submittedName>
</protein>
<gene>
    <name evidence="13" type="ORF">N7476_006943</name>
</gene>
<evidence type="ECO:0000256" key="7">
    <source>
        <dbReference type="ARBA" id="ARBA00023065"/>
    </source>
</evidence>
<evidence type="ECO:0000313" key="13">
    <source>
        <dbReference type="EMBL" id="KAJ5311083.1"/>
    </source>
</evidence>
<evidence type="ECO:0000256" key="2">
    <source>
        <dbReference type="ARBA" id="ARBA00022448"/>
    </source>
</evidence>
<feature type="transmembrane region" description="Helical" evidence="10">
    <location>
        <begin position="100"/>
        <end position="126"/>
    </location>
</feature>
<accession>A0A9W9PWI6</accession>
<feature type="transmembrane region" description="Helical" evidence="10">
    <location>
        <begin position="455"/>
        <end position="478"/>
    </location>
</feature>
<dbReference type="InterPro" id="IPR003855">
    <property type="entry name" value="K+_transporter"/>
</dbReference>
<dbReference type="GO" id="GO:0015079">
    <property type="term" value="F:potassium ion transmembrane transporter activity"/>
    <property type="evidence" value="ECO:0007669"/>
    <property type="project" value="InterPro"/>
</dbReference>
<dbReference type="NCBIfam" id="TIGR00794">
    <property type="entry name" value="kup"/>
    <property type="match status" value="1"/>
</dbReference>
<evidence type="ECO:0000256" key="8">
    <source>
        <dbReference type="ARBA" id="ARBA00023136"/>
    </source>
</evidence>
<keyword evidence="3" id="KW-0633">Potassium transport</keyword>
<keyword evidence="2" id="KW-0813">Transport</keyword>
<feature type="transmembrane region" description="Helical" evidence="10">
    <location>
        <begin position="304"/>
        <end position="324"/>
    </location>
</feature>
<keyword evidence="4 10" id="KW-0812">Transmembrane</keyword>
<dbReference type="InterPro" id="IPR053951">
    <property type="entry name" value="K_trans_N"/>
</dbReference>
<keyword evidence="14" id="KW-1185">Reference proteome</keyword>
<feature type="region of interest" description="Disordered" evidence="9">
    <location>
        <begin position="1"/>
        <end position="25"/>
    </location>
</feature>
<dbReference type="PANTHER" id="PTHR30540:SF83">
    <property type="entry name" value="K+ POTASSIUM TRANSPORTER"/>
    <property type="match status" value="1"/>
</dbReference>
<feature type="transmembrane region" description="Helical" evidence="10">
    <location>
        <begin position="485"/>
        <end position="505"/>
    </location>
</feature>
<dbReference type="Pfam" id="PF02705">
    <property type="entry name" value="K_trans"/>
    <property type="match status" value="1"/>
</dbReference>
<evidence type="ECO:0000256" key="4">
    <source>
        <dbReference type="ARBA" id="ARBA00022692"/>
    </source>
</evidence>
<comment type="subcellular location">
    <subcellularLocation>
        <location evidence="1">Membrane</location>
        <topology evidence="1">Multi-pass membrane protein</topology>
    </subcellularLocation>
</comment>
<proteinExistence type="predicted"/>
<reference evidence="13" key="2">
    <citation type="journal article" date="2023" name="IMA Fungus">
        <title>Comparative genomic study of the Penicillium genus elucidates a diverse pangenome and 15 lateral gene transfer events.</title>
        <authorList>
            <person name="Petersen C."/>
            <person name="Sorensen T."/>
            <person name="Nielsen M.R."/>
            <person name="Sondergaard T.E."/>
            <person name="Sorensen J.L."/>
            <person name="Fitzpatrick D.A."/>
            <person name="Frisvad J.C."/>
            <person name="Nielsen K.L."/>
        </authorList>
    </citation>
    <scope>NUCLEOTIDE SEQUENCE</scope>
    <source>
        <strain evidence="13">IBT 21472</strain>
    </source>
</reference>
<evidence type="ECO:0000256" key="5">
    <source>
        <dbReference type="ARBA" id="ARBA00022958"/>
    </source>
</evidence>
<evidence type="ECO:0000313" key="14">
    <source>
        <dbReference type="Proteomes" id="UP001147746"/>
    </source>
</evidence>
<evidence type="ECO:0000256" key="6">
    <source>
        <dbReference type="ARBA" id="ARBA00022989"/>
    </source>
</evidence>
<comment type="caution">
    <text evidence="13">The sequence shown here is derived from an EMBL/GenBank/DDBJ whole genome shotgun (WGS) entry which is preliminary data.</text>
</comment>
<feature type="domain" description="K+ potassium transporter C-terminal" evidence="12">
    <location>
        <begin position="574"/>
        <end position="758"/>
    </location>
</feature>
<dbReference type="AlphaFoldDB" id="A0A9W9PWI6"/>
<dbReference type="Proteomes" id="UP001147746">
    <property type="component" value="Unassembled WGS sequence"/>
</dbReference>
<keyword evidence="6 10" id="KW-1133">Transmembrane helix</keyword>
<organism evidence="13 14">
    <name type="scientific">Penicillium atrosanguineum</name>
    <dbReference type="NCBI Taxonomy" id="1132637"/>
    <lineage>
        <taxon>Eukaryota</taxon>
        <taxon>Fungi</taxon>
        <taxon>Dikarya</taxon>
        <taxon>Ascomycota</taxon>
        <taxon>Pezizomycotina</taxon>
        <taxon>Eurotiomycetes</taxon>
        <taxon>Eurotiomycetidae</taxon>
        <taxon>Eurotiales</taxon>
        <taxon>Aspergillaceae</taxon>
        <taxon>Penicillium</taxon>
    </lineage>
</organism>
<dbReference type="PANTHER" id="PTHR30540">
    <property type="entry name" value="OSMOTIC STRESS POTASSIUM TRANSPORTER"/>
    <property type="match status" value="1"/>
</dbReference>
<name>A0A9W9PWI6_9EURO</name>
<feature type="compositionally biased region" description="Basic and acidic residues" evidence="9">
    <location>
        <begin position="12"/>
        <end position="21"/>
    </location>
</feature>
<feature type="transmembrane region" description="Helical" evidence="10">
    <location>
        <begin position="257"/>
        <end position="277"/>
    </location>
</feature>
<feature type="transmembrane region" description="Helical" evidence="10">
    <location>
        <begin position="187"/>
        <end position="206"/>
    </location>
</feature>
<evidence type="ECO:0000256" key="3">
    <source>
        <dbReference type="ARBA" id="ARBA00022538"/>
    </source>
</evidence>
<keyword evidence="8 10" id="KW-0472">Membrane</keyword>
<dbReference type="GO" id="GO:0016020">
    <property type="term" value="C:membrane"/>
    <property type="evidence" value="ECO:0007669"/>
    <property type="project" value="UniProtKB-SubCell"/>
</dbReference>
<evidence type="ECO:0000259" key="11">
    <source>
        <dbReference type="Pfam" id="PF02705"/>
    </source>
</evidence>
<dbReference type="EMBL" id="JAPZBO010000007">
    <property type="protein sequence ID" value="KAJ5311083.1"/>
    <property type="molecule type" value="Genomic_DNA"/>
</dbReference>
<evidence type="ECO:0000256" key="10">
    <source>
        <dbReference type="SAM" id="Phobius"/>
    </source>
</evidence>
<feature type="domain" description="K+ potassium transporter integral membrane" evidence="11">
    <location>
        <begin position="70"/>
        <end position="550"/>
    </location>
</feature>
<reference evidence="13" key="1">
    <citation type="submission" date="2022-12" db="EMBL/GenBank/DDBJ databases">
        <authorList>
            <person name="Petersen C."/>
        </authorList>
    </citation>
    <scope>NUCLEOTIDE SEQUENCE</scope>
    <source>
        <strain evidence="13">IBT 21472</strain>
    </source>
</reference>
<feature type="transmembrane region" description="Helical" evidence="10">
    <location>
        <begin position="378"/>
        <end position="405"/>
    </location>
</feature>
<feature type="transmembrane region" description="Helical" evidence="10">
    <location>
        <begin position="511"/>
        <end position="529"/>
    </location>
</feature>
<feature type="transmembrane region" description="Helical" evidence="10">
    <location>
        <begin position="336"/>
        <end position="358"/>
    </location>
</feature>
<sequence>MPASTDTQDTDENGKDIHRDSLSGGVCSSRLIQQMNAPPGVISAESKTPDVELASVSEMNTDERDFPKKQSLGVIYGDIGTSPLYVYSSTFTSEPSKEDILGAVSLVIWALTIMVTIKYVCIVLLADDEGEGGTFAVYSLLSRYAHLVRFDPRHTNLIPMQRFNTDDLQKPNLMTRNFLERSSFMKWLLKIVGAFGVSLLLADGVLTPAQSILGAIQGITVVNPNISSSTVVGVSCAILVLVFLIQPFGTSKIASTFAPIVIVWMLFNLTFGIYNLVMYDASILKAFSPYFAGAFLVRNGQSGWLQLGGILLAFTGVETLFADLGAFSQRAVRISWLFFVYPCLLVSYIGQGAHISVIPSAYANPFYLTVPPGMLYPSLIMAVLACIVASQAVITGSFQLLAQIMKLSYFPQIRVYHTSKTFHGQVYIPMANWLMMIGTVIVTAVYNNTTALGEAYGACVILVSFLTTCMVTVVALIVWRLPIYLVLPVFVIFALWDGMFLSAALSKVPHGAWFTLMLAVVITCVFTLWRYGKEEQWSAEESDNAPLSQTTVLKDTNLHLQTAFGGSSISTIAGLGIFFDKSGTPGNTPVVFLHFLQKFSAMPEVSVFLHLRSLSVPSVAPSERYTITRCFTYGSGPGKKLIPNCYRLMVRHGYTDEIITPDLAVHVLDLIRAYLSENSRADQGTGESDELRTLLGAWKSQVIYIVGKEQLKIAHGKNFIRKIVIWLFLWMRDSSRTKIQQMKVDSDRLVEVGFVKEM</sequence>